<keyword evidence="2" id="KW-1185">Reference proteome</keyword>
<dbReference type="Proteomes" id="UP001383192">
    <property type="component" value="Unassembled WGS sequence"/>
</dbReference>
<name>A0AAW0CX31_9AGAR</name>
<dbReference type="AlphaFoldDB" id="A0AAW0CX31"/>
<gene>
    <name evidence="1" type="ORF">VNI00_008543</name>
</gene>
<evidence type="ECO:0000313" key="2">
    <source>
        <dbReference type="Proteomes" id="UP001383192"/>
    </source>
</evidence>
<comment type="caution">
    <text evidence="1">The sequence shown here is derived from an EMBL/GenBank/DDBJ whole genome shotgun (WGS) entry which is preliminary data.</text>
</comment>
<protein>
    <submittedName>
        <fullName evidence="1">Uncharacterized protein</fullName>
    </submittedName>
</protein>
<dbReference type="EMBL" id="JAYKXP010000029">
    <property type="protein sequence ID" value="KAK7043189.1"/>
    <property type="molecule type" value="Genomic_DNA"/>
</dbReference>
<organism evidence="1 2">
    <name type="scientific">Paramarasmius palmivorus</name>
    <dbReference type="NCBI Taxonomy" id="297713"/>
    <lineage>
        <taxon>Eukaryota</taxon>
        <taxon>Fungi</taxon>
        <taxon>Dikarya</taxon>
        <taxon>Basidiomycota</taxon>
        <taxon>Agaricomycotina</taxon>
        <taxon>Agaricomycetes</taxon>
        <taxon>Agaricomycetidae</taxon>
        <taxon>Agaricales</taxon>
        <taxon>Marasmiineae</taxon>
        <taxon>Marasmiaceae</taxon>
        <taxon>Paramarasmius</taxon>
    </lineage>
</organism>
<evidence type="ECO:0000313" key="1">
    <source>
        <dbReference type="EMBL" id="KAK7043189.1"/>
    </source>
</evidence>
<proteinExistence type="predicted"/>
<sequence>MAMGNLITKVAKDTGIHVSDDTTADNARSRFQTASMSVQVQVNRQQFTVKDDIELSETGRVSNHWTTGKDSLTVEDVPSAPSVNVELFLPKAEK</sequence>
<accession>A0AAW0CX31</accession>
<reference evidence="1 2" key="1">
    <citation type="submission" date="2024-01" db="EMBL/GenBank/DDBJ databases">
        <title>A draft genome for a cacao thread blight-causing isolate of Paramarasmius palmivorus.</title>
        <authorList>
            <person name="Baruah I.K."/>
            <person name="Bukari Y."/>
            <person name="Amoako-Attah I."/>
            <person name="Meinhardt L.W."/>
            <person name="Bailey B.A."/>
            <person name="Cohen S.P."/>
        </authorList>
    </citation>
    <scope>NUCLEOTIDE SEQUENCE [LARGE SCALE GENOMIC DNA]</scope>
    <source>
        <strain evidence="1 2">GH-12</strain>
    </source>
</reference>